<feature type="domain" description="SnoaL-like" evidence="1">
    <location>
        <begin position="25"/>
        <end position="110"/>
    </location>
</feature>
<dbReference type="OrthoDB" id="3532676at2"/>
<protein>
    <recommendedName>
        <fullName evidence="1">SnoaL-like domain-containing protein</fullName>
    </recommendedName>
</protein>
<gene>
    <name evidence="2" type="ORF">NN4_81290</name>
</gene>
<dbReference type="InterPro" id="IPR037401">
    <property type="entry name" value="SnoaL-like"/>
</dbReference>
<dbReference type="RefSeq" id="WP_147142565.1">
    <property type="nucleotide sequence ID" value="NZ_BJXA01000105.1"/>
</dbReference>
<dbReference type="EMBL" id="BJXA01000105">
    <property type="protein sequence ID" value="GEM43610.1"/>
    <property type="molecule type" value="Genomic_DNA"/>
</dbReference>
<proteinExistence type="predicted"/>
<keyword evidence="3" id="KW-1185">Reference proteome</keyword>
<dbReference type="Pfam" id="PF12680">
    <property type="entry name" value="SnoaL_2"/>
    <property type="match status" value="1"/>
</dbReference>
<reference evidence="2 3" key="1">
    <citation type="submission" date="2019-07" db="EMBL/GenBank/DDBJ databases">
        <title>Whole genome shotgun sequence of Nocardia ninae NBRC 108245.</title>
        <authorList>
            <person name="Hosoyama A."/>
            <person name="Uohara A."/>
            <person name="Ohji S."/>
            <person name="Ichikawa N."/>
        </authorList>
    </citation>
    <scope>NUCLEOTIDE SEQUENCE [LARGE SCALE GENOMIC DNA]</scope>
    <source>
        <strain evidence="2 3">NBRC 108245</strain>
    </source>
</reference>
<dbReference type="Gene3D" id="3.10.450.50">
    <property type="match status" value="1"/>
</dbReference>
<dbReference type="SUPFAM" id="SSF54427">
    <property type="entry name" value="NTF2-like"/>
    <property type="match status" value="1"/>
</dbReference>
<evidence type="ECO:0000313" key="2">
    <source>
        <dbReference type="EMBL" id="GEM43610.1"/>
    </source>
</evidence>
<dbReference type="InterPro" id="IPR032710">
    <property type="entry name" value="NTF2-like_dom_sf"/>
</dbReference>
<dbReference type="Proteomes" id="UP000321424">
    <property type="component" value="Unassembled WGS sequence"/>
</dbReference>
<sequence length="126" mass="13499">MTVVSDNAPAVLREYYRILTGGIENYGDGADLAPLLADDLHFEGPIAGQVTGAAPFLQGVRGFIANVQKIDLIQEVHGFDGTAVLYDAHLPEGATRLAEFFTFAEGKIQRLCILYDPADYLAKGGA</sequence>
<organism evidence="2 3">
    <name type="scientific">Nocardia ninae NBRC 108245</name>
    <dbReference type="NCBI Taxonomy" id="1210091"/>
    <lineage>
        <taxon>Bacteria</taxon>
        <taxon>Bacillati</taxon>
        <taxon>Actinomycetota</taxon>
        <taxon>Actinomycetes</taxon>
        <taxon>Mycobacteriales</taxon>
        <taxon>Nocardiaceae</taxon>
        <taxon>Nocardia</taxon>
    </lineage>
</organism>
<name>A0A511MSR0_9NOCA</name>
<comment type="caution">
    <text evidence="2">The sequence shown here is derived from an EMBL/GenBank/DDBJ whole genome shotgun (WGS) entry which is preliminary data.</text>
</comment>
<accession>A0A511MSR0</accession>
<dbReference type="AlphaFoldDB" id="A0A511MSR0"/>
<evidence type="ECO:0000259" key="1">
    <source>
        <dbReference type="Pfam" id="PF12680"/>
    </source>
</evidence>
<evidence type="ECO:0000313" key="3">
    <source>
        <dbReference type="Proteomes" id="UP000321424"/>
    </source>
</evidence>